<keyword evidence="2" id="KW-1185">Reference proteome</keyword>
<gene>
    <name evidence="1" type="ORF">Patl1_21705</name>
</gene>
<evidence type="ECO:0000313" key="2">
    <source>
        <dbReference type="Proteomes" id="UP001164250"/>
    </source>
</evidence>
<protein>
    <submittedName>
        <fullName evidence="1">Uncharacterized protein</fullName>
    </submittedName>
</protein>
<dbReference type="Proteomes" id="UP001164250">
    <property type="component" value="Chromosome 4"/>
</dbReference>
<comment type="caution">
    <text evidence="1">The sequence shown here is derived from an EMBL/GenBank/DDBJ whole genome shotgun (WGS) entry which is preliminary data.</text>
</comment>
<sequence length="462" mass="52287">MSRPHVLVIPFPAQGHVIPFLELSQCLAKHGVSVTFVNTDHNHKRVINALQEKKHVGDDQQIRLVSIPDGLEPWEDRNDIGKLWDSLAKAMPGKLEELIQEMNNKEEDEKITCVIADLHVGMVLQVAEKLKIKRAAFLSTGVVALALYHHIPKMIDDGIINKDGTTTDSRHMIQLGPNMPTISSAEFIWKIGDLISQRNIFQLIVKATEGTQMTADYLICNTTYDLEPEAFNLVPNIFPIGPLLASNRQGNSAGYFWPEDSSCLKWLDQQEPKSVIYVAFGSLTVFNKIQFQELALGLELTNRPFLWVVRPDITEDANQAYPDGFQARVASRGRVVDWAPQQKILSHPSIACFFSHCGWNSTMEGVSNGLPFLCWPYFGDQFINESYICDIWNVGLKFNREKAKIITREEIKSKVDQVLGDENFKARASELKETALKSVKEGGLSDKNFKKFIEWIRTQEME</sequence>
<evidence type="ECO:0000313" key="1">
    <source>
        <dbReference type="EMBL" id="KAJ0100332.1"/>
    </source>
</evidence>
<dbReference type="EMBL" id="CM047900">
    <property type="protein sequence ID" value="KAJ0100332.1"/>
    <property type="molecule type" value="Genomic_DNA"/>
</dbReference>
<organism evidence="1 2">
    <name type="scientific">Pistacia atlantica</name>
    <dbReference type="NCBI Taxonomy" id="434234"/>
    <lineage>
        <taxon>Eukaryota</taxon>
        <taxon>Viridiplantae</taxon>
        <taxon>Streptophyta</taxon>
        <taxon>Embryophyta</taxon>
        <taxon>Tracheophyta</taxon>
        <taxon>Spermatophyta</taxon>
        <taxon>Magnoliopsida</taxon>
        <taxon>eudicotyledons</taxon>
        <taxon>Gunneridae</taxon>
        <taxon>Pentapetalae</taxon>
        <taxon>rosids</taxon>
        <taxon>malvids</taxon>
        <taxon>Sapindales</taxon>
        <taxon>Anacardiaceae</taxon>
        <taxon>Pistacia</taxon>
    </lineage>
</organism>
<proteinExistence type="predicted"/>
<name>A0ACC1BN39_9ROSI</name>
<accession>A0ACC1BN39</accession>
<reference evidence="2" key="1">
    <citation type="journal article" date="2023" name="G3 (Bethesda)">
        <title>Genome assembly and association tests identify interacting loci associated with vigor, precocity, and sex in interspecific pistachio rootstocks.</title>
        <authorList>
            <person name="Palmer W."/>
            <person name="Jacygrad E."/>
            <person name="Sagayaradj S."/>
            <person name="Cavanaugh K."/>
            <person name="Han R."/>
            <person name="Bertier L."/>
            <person name="Beede B."/>
            <person name="Kafkas S."/>
            <person name="Golino D."/>
            <person name="Preece J."/>
            <person name="Michelmore R."/>
        </authorList>
    </citation>
    <scope>NUCLEOTIDE SEQUENCE [LARGE SCALE GENOMIC DNA]</scope>
</reference>